<evidence type="ECO:0000256" key="7">
    <source>
        <dbReference type="PIRSR" id="PIRSR627057-1"/>
    </source>
</evidence>
<dbReference type="Pfam" id="PF16491">
    <property type="entry name" value="Peptidase_M48_N"/>
    <property type="match status" value="1"/>
</dbReference>
<dbReference type="GO" id="GO:0003417">
    <property type="term" value="P:growth plate cartilage development"/>
    <property type="evidence" value="ECO:0007669"/>
    <property type="project" value="Ensembl"/>
</dbReference>
<feature type="transmembrane region" description="Helical" evidence="9">
    <location>
        <begin position="124"/>
        <end position="144"/>
    </location>
</feature>
<feature type="active site" evidence="7">
    <location>
        <position position="310"/>
    </location>
</feature>
<dbReference type="GO" id="GO:0061337">
    <property type="term" value="P:cardiac conduction"/>
    <property type="evidence" value="ECO:0007669"/>
    <property type="project" value="Ensembl"/>
</dbReference>
<dbReference type="GO" id="GO:0010506">
    <property type="term" value="P:regulation of autophagy"/>
    <property type="evidence" value="ECO:0007669"/>
    <property type="project" value="Ensembl"/>
</dbReference>
<dbReference type="GO" id="GO:0061762">
    <property type="term" value="P:CAMKK-AMPK signaling cascade"/>
    <property type="evidence" value="ECO:0007669"/>
    <property type="project" value="Ensembl"/>
</dbReference>
<dbReference type="STRING" id="61621.ENSRBIP00000004790"/>
<dbReference type="Proteomes" id="UP000233180">
    <property type="component" value="Unassembled WGS sequence"/>
</dbReference>
<dbReference type="GO" id="GO:0003229">
    <property type="term" value="P:ventricular cardiac muscle tissue development"/>
    <property type="evidence" value="ECO:0007669"/>
    <property type="project" value="Ensembl"/>
</dbReference>
<sequence>MGMWASLDALWEMPAEKRIFGAVLLFSWTVYLWETFLAQRQRRIYKTTTHVPPELGQIMDSETFEKSRLYQLDKSTFSFWSGLYSEIEGTLILLFGGIPYLWRLSGRFCGYAGFGPEYEITQSLVFLLLATLFSALTGLPWSLYNTFVIEEKHGFNQQMAIKKLIVTQFVSLVSKSFFIFFTKVLVTIYADYIAPLFDKFTPLPEGKLKEEIEVMAKSIDFPLTKVYVVEGSKRSSHSNAYFYGFFKNKRIVLFDTLLEEYSVLNKDIQEDSGMEPRNEEEGNSEEIKAKVKNKKQGCKNEEVLAVLGHELGHWKLGHTVKNIIISQMNSFLCFFLFAVLIGRKELFAAFGFYDSQPTLIGLLIIFQFIFSPYNEVIRRFEFQADAFAKKLGKAKDLYSALIKLNKDNLGFPVSDWLFSMWHYSHPPLLERLQALKSMKQH</sequence>
<feature type="transmembrane region" description="Helical" evidence="9">
    <location>
        <begin position="20"/>
        <end position="38"/>
    </location>
</feature>
<dbReference type="GO" id="GO:0001942">
    <property type="term" value="P:hair follicle development"/>
    <property type="evidence" value="ECO:0007669"/>
    <property type="project" value="Ensembl"/>
</dbReference>
<dbReference type="GO" id="GO:0050688">
    <property type="term" value="P:regulation of defense response to virus"/>
    <property type="evidence" value="ECO:0007669"/>
    <property type="project" value="Ensembl"/>
</dbReference>
<proteinExistence type="inferred from homology"/>
<dbReference type="GO" id="GO:0048538">
    <property type="term" value="P:thymus development"/>
    <property type="evidence" value="ECO:0007669"/>
    <property type="project" value="Ensembl"/>
</dbReference>
<dbReference type="GO" id="GO:0003231">
    <property type="term" value="P:cardiac ventricle development"/>
    <property type="evidence" value="ECO:0007669"/>
    <property type="project" value="Ensembl"/>
</dbReference>
<dbReference type="AlphaFoldDB" id="A0A2K6K0J6"/>
<dbReference type="GO" id="GO:0006281">
    <property type="term" value="P:DNA repair"/>
    <property type="evidence" value="ECO:0007669"/>
    <property type="project" value="Ensembl"/>
</dbReference>
<dbReference type="GO" id="GO:0050905">
    <property type="term" value="P:neuromuscular process"/>
    <property type="evidence" value="ECO:0007669"/>
    <property type="project" value="Ensembl"/>
</dbReference>
<feature type="active site" description="Proton donor" evidence="7">
    <location>
        <position position="385"/>
    </location>
</feature>
<evidence type="ECO:0000313" key="12">
    <source>
        <dbReference type="Ensembl" id="ENSRBIP00000004790.1"/>
    </source>
</evidence>
<dbReference type="InterPro" id="IPR027057">
    <property type="entry name" value="CAXX_Prtase_1"/>
</dbReference>
<dbReference type="GO" id="GO:0032991">
    <property type="term" value="C:protein-containing complex"/>
    <property type="evidence" value="ECO:0007669"/>
    <property type="project" value="Ensembl"/>
</dbReference>
<dbReference type="GO" id="GO:0071480">
    <property type="term" value="P:cellular response to gamma radiation"/>
    <property type="evidence" value="ECO:0007669"/>
    <property type="project" value="Ensembl"/>
</dbReference>
<dbReference type="GO" id="GO:0035264">
    <property type="term" value="P:multicellular organism growth"/>
    <property type="evidence" value="ECO:0007669"/>
    <property type="project" value="Ensembl"/>
</dbReference>
<dbReference type="GO" id="GO:0030327">
    <property type="term" value="P:prenylated protein catabolic process"/>
    <property type="evidence" value="ECO:0007669"/>
    <property type="project" value="Ensembl"/>
</dbReference>
<evidence type="ECO:0000256" key="8">
    <source>
        <dbReference type="PIRSR" id="PIRSR627057-2"/>
    </source>
</evidence>
<dbReference type="GO" id="GO:0043516">
    <property type="term" value="P:regulation of DNA damage response, signal transduction by p53 class mediator"/>
    <property type="evidence" value="ECO:0007669"/>
    <property type="project" value="Ensembl"/>
</dbReference>
<keyword evidence="9" id="KW-0812">Transmembrane</keyword>
<comment type="subcellular location">
    <subcellularLocation>
        <location evidence="9">Endoplasmic reticulum membrane</location>
        <topology evidence="9">Multi-pass membrane protein</topology>
    </subcellularLocation>
</comment>
<protein>
    <recommendedName>
        <fullName evidence="9">CAAX prenyl protease</fullName>
        <ecNumber evidence="9">3.4.24.84</ecNumber>
    </recommendedName>
</protein>
<evidence type="ECO:0000256" key="5">
    <source>
        <dbReference type="ARBA" id="ARBA00023049"/>
    </source>
</evidence>
<dbReference type="GO" id="GO:0003007">
    <property type="term" value="P:heart morphogenesis"/>
    <property type="evidence" value="ECO:0007669"/>
    <property type="project" value="Ensembl"/>
</dbReference>
<dbReference type="EC" id="3.4.24.84" evidence="9"/>
<evidence type="ECO:0000256" key="1">
    <source>
        <dbReference type="ARBA" id="ARBA00022670"/>
    </source>
</evidence>
<evidence type="ECO:0000259" key="11">
    <source>
        <dbReference type="Pfam" id="PF16491"/>
    </source>
</evidence>
<name>A0A2K6K0J6_RHIBE</name>
<dbReference type="Gene3D" id="3.30.2010.10">
    <property type="entry name" value="Metalloproteases ('zincins'), catalytic domain"/>
    <property type="match status" value="1"/>
</dbReference>
<dbReference type="GO" id="GO:0019216">
    <property type="term" value="P:regulation of lipid metabolic process"/>
    <property type="evidence" value="ECO:0007669"/>
    <property type="project" value="Ensembl"/>
</dbReference>
<organism evidence="12 13">
    <name type="scientific">Rhinopithecus bieti</name>
    <name type="common">Black snub-nosed monkey</name>
    <name type="synonym">Pygathrix bieti</name>
    <dbReference type="NCBI Taxonomy" id="61621"/>
    <lineage>
        <taxon>Eukaryota</taxon>
        <taxon>Metazoa</taxon>
        <taxon>Chordata</taxon>
        <taxon>Craniata</taxon>
        <taxon>Vertebrata</taxon>
        <taxon>Euteleostomi</taxon>
        <taxon>Mammalia</taxon>
        <taxon>Eutheria</taxon>
        <taxon>Euarchontoglires</taxon>
        <taxon>Primates</taxon>
        <taxon>Haplorrhini</taxon>
        <taxon>Catarrhini</taxon>
        <taxon>Cercopithecidae</taxon>
        <taxon>Colobinae</taxon>
        <taxon>Rhinopithecus</taxon>
    </lineage>
</organism>
<evidence type="ECO:0000313" key="13">
    <source>
        <dbReference type="Proteomes" id="UP000233180"/>
    </source>
</evidence>
<comment type="function">
    <text evidence="9">Proteolytically removes the C-terminal three residues of farnesylated proteins.</text>
</comment>
<dbReference type="GO" id="GO:0005635">
    <property type="term" value="C:nuclear envelope"/>
    <property type="evidence" value="ECO:0007669"/>
    <property type="project" value="Ensembl"/>
</dbReference>
<reference evidence="12 13" key="1">
    <citation type="submission" date="2016-06" db="EMBL/GenBank/DDBJ databases">
        <title>Genome of Rhinopithecus bieti.</title>
        <authorList>
            <person name="Wu"/>
            <person name="C.-I. and Zhang"/>
            <person name="Y."/>
        </authorList>
    </citation>
    <scope>NUCLEOTIDE SEQUENCE</scope>
</reference>
<gene>
    <name evidence="12" type="primary">ZMPSTE24</name>
</gene>
<comment type="similarity">
    <text evidence="9">Belongs to the peptidase M48A family.</text>
</comment>
<dbReference type="GO" id="GO:0040014">
    <property type="term" value="P:regulation of multicellular organism growth"/>
    <property type="evidence" value="ECO:0007669"/>
    <property type="project" value="Ensembl"/>
</dbReference>
<dbReference type="Pfam" id="PF01435">
    <property type="entry name" value="Peptidase_M48"/>
    <property type="match status" value="1"/>
</dbReference>
<dbReference type="GO" id="GO:0008360">
    <property type="term" value="P:regulation of cell shape"/>
    <property type="evidence" value="ECO:0007669"/>
    <property type="project" value="Ensembl"/>
</dbReference>
<dbReference type="GO" id="GO:0055013">
    <property type="term" value="P:cardiac muscle cell development"/>
    <property type="evidence" value="ECO:0007669"/>
    <property type="project" value="Ensembl"/>
</dbReference>
<dbReference type="GO" id="GO:0030500">
    <property type="term" value="P:regulation of bone mineralization"/>
    <property type="evidence" value="ECO:0007669"/>
    <property type="project" value="Ensembl"/>
</dbReference>
<feature type="domain" description="CAAX prenyl protease 1 N-terminal" evidence="11">
    <location>
        <begin position="41"/>
        <end position="168"/>
    </location>
</feature>
<keyword evidence="9" id="KW-0256">Endoplasmic reticulum</keyword>
<dbReference type="GO" id="GO:0010906">
    <property type="term" value="P:regulation of glucose metabolic process"/>
    <property type="evidence" value="ECO:0007669"/>
    <property type="project" value="Ensembl"/>
</dbReference>
<dbReference type="GO" id="GO:2000730">
    <property type="term" value="P:regulation of termination of RNA polymerase I transcription"/>
    <property type="evidence" value="ECO:0007669"/>
    <property type="project" value="Ensembl"/>
</dbReference>
<dbReference type="GO" id="GO:0006629">
    <property type="term" value="P:lipid metabolic process"/>
    <property type="evidence" value="ECO:0007669"/>
    <property type="project" value="Ensembl"/>
</dbReference>
<accession>A0A2K6K0J6</accession>
<comment type="catalytic activity">
    <reaction evidence="6 9">
        <text>Hydrolyzes the peptide bond -P2-(S-farnesyl or geranylgeranyl)C-P1'-P2'-P3'-COOH where P1' and P2' are amino acids with aliphatic side chains and P3' is any C-terminal residue.</text>
        <dbReference type="EC" id="3.4.24.84"/>
    </reaction>
</comment>
<evidence type="ECO:0000256" key="6">
    <source>
        <dbReference type="ARBA" id="ARBA00044456"/>
    </source>
</evidence>
<evidence type="ECO:0000256" key="3">
    <source>
        <dbReference type="ARBA" id="ARBA00022801"/>
    </source>
</evidence>
<dbReference type="InterPro" id="IPR001915">
    <property type="entry name" value="Peptidase_M48"/>
</dbReference>
<dbReference type="GO" id="GO:0071586">
    <property type="term" value="P:CAAX-box protein processing"/>
    <property type="evidence" value="ECO:0007669"/>
    <property type="project" value="UniProtKB-UniRule"/>
</dbReference>
<dbReference type="GO" id="GO:2000772">
    <property type="term" value="P:regulation of cellular senescence"/>
    <property type="evidence" value="ECO:0007669"/>
    <property type="project" value="Ensembl"/>
</dbReference>
<keyword evidence="3 9" id="KW-0378">Hydrolase</keyword>
<dbReference type="GO" id="GO:0004222">
    <property type="term" value="F:metalloendopeptidase activity"/>
    <property type="evidence" value="ECO:0007669"/>
    <property type="project" value="UniProtKB-UniRule"/>
</dbReference>
<dbReference type="OMA" id="FVIEEKF"/>
<dbReference type="GO" id="GO:0032006">
    <property type="term" value="P:regulation of TOR signaling"/>
    <property type="evidence" value="ECO:0007669"/>
    <property type="project" value="Ensembl"/>
</dbReference>
<dbReference type="GO" id="GO:0046872">
    <property type="term" value="F:metal ion binding"/>
    <property type="evidence" value="ECO:0007669"/>
    <property type="project" value="UniProtKB-UniRule"/>
</dbReference>
<evidence type="ECO:0000256" key="2">
    <source>
        <dbReference type="ARBA" id="ARBA00022723"/>
    </source>
</evidence>
<dbReference type="GO" id="GO:0043007">
    <property type="term" value="P:maintenance of rDNA"/>
    <property type="evidence" value="ECO:0007669"/>
    <property type="project" value="Ensembl"/>
</dbReference>
<dbReference type="GO" id="GO:0001889">
    <property type="term" value="P:liver development"/>
    <property type="evidence" value="ECO:0007669"/>
    <property type="project" value="Ensembl"/>
</dbReference>
<reference evidence="12" key="3">
    <citation type="submission" date="2025-09" db="UniProtKB">
        <authorList>
            <consortium name="Ensembl"/>
        </authorList>
    </citation>
    <scope>IDENTIFICATION</scope>
</reference>
<dbReference type="GO" id="GO:1903463">
    <property type="term" value="P:regulation of mitotic cell cycle DNA replication"/>
    <property type="evidence" value="ECO:0007669"/>
    <property type="project" value="Ensembl"/>
</dbReference>
<comment type="cofactor">
    <cofactor evidence="8 9">
        <name>Zn(2+)</name>
        <dbReference type="ChEBI" id="CHEBI:29105"/>
    </cofactor>
    <text evidence="8 9">Binds 1 zinc ion per subunit.</text>
</comment>
<dbReference type="GO" id="GO:0006998">
    <property type="term" value="P:nuclear envelope organization"/>
    <property type="evidence" value="ECO:0007669"/>
    <property type="project" value="Ensembl"/>
</dbReference>
<reference evidence="12" key="2">
    <citation type="submission" date="2025-08" db="UniProtKB">
        <authorList>
            <consortium name="Ensembl"/>
        </authorList>
    </citation>
    <scope>IDENTIFICATION</scope>
</reference>
<keyword evidence="5 9" id="KW-0482">Metalloprotease</keyword>
<keyword evidence="13" id="KW-1185">Reference proteome</keyword>
<feature type="binding site" evidence="8">
    <location>
        <position position="313"/>
    </location>
    <ligand>
        <name>Zn(2+)</name>
        <dbReference type="ChEBI" id="CHEBI:29105"/>
        <note>catalytic</note>
    </ligand>
</feature>
<keyword evidence="9" id="KW-0472">Membrane</keyword>
<dbReference type="InterPro" id="IPR032456">
    <property type="entry name" value="Peptidase_M48_N"/>
</dbReference>
<feature type="transmembrane region" description="Helical" evidence="9">
    <location>
        <begin position="164"/>
        <end position="190"/>
    </location>
</feature>
<evidence type="ECO:0000256" key="9">
    <source>
        <dbReference type="RuleBase" id="RU366005"/>
    </source>
</evidence>
<dbReference type="GO" id="GO:0070302">
    <property type="term" value="P:regulation of stress-activated protein kinase signaling cascade"/>
    <property type="evidence" value="ECO:0007669"/>
    <property type="project" value="Ensembl"/>
</dbReference>
<dbReference type="GO" id="GO:0060993">
    <property type="term" value="P:kidney morphogenesis"/>
    <property type="evidence" value="ECO:0007669"/>
    <property type="project" value="Ensembl"/>
</dbReference>
<feature type="transmembrane region" description="Helical" evidence="9">
    <location>
        <begin position="323"/>
        <end position="341"/>
    </location>
</feature>
<dbReference type="GO" id="GO:0005789">
    <property type="term" value="C:endoplasmic reticulum membrane"/>
    <property type="evidence" value="ECO:0007669"/>
    <property type="project" value="UniProtKB-SubCell"/>
</dbReference>
<keyword evidence="9" id="KW-1133">Transmembrane helix</keyword>
<keyword evidence="4 8" id="KW-0862">Zinc</keyword>
<dbReference type="GO" id="GO:0007628">
    <property type="term" value="P:adult walking behavior"/>
    <property type="evidence" value="ECO:0007669"/>
    <property type="project" value="Ensembl"/>
</dbReference>
<dbReference type="GO" id="GO:1990036">
    <property type="term" value="P:calcium ion import into sarcoplasmic reticulum"/>
    <property type="evidence" value="ECO:0007669"/>
    <property type="project" value="Ensembl"/>
</dbReference>
<dbReference type="GO" id="GO:0032350">
    <property type="term" value="P:regulation of hormone metabolic process"/>
    <property type="evidence" value="ECO:0007669"/>
    <property type="project" value="Ensembl"/>
</dbReference>
<dbReference type="CDD" id="cd07343">
    <property type="entry name" value="M48A_Zmpste24p_like"/>
    <property type="match status" value="1"/>
</dbReference>
<evidence type="ECO:0000259" key="10">
    <source>
        <dbReference type="Pfam" id="PF01435"/>
    </source>
</evidence>
<dbReference type="PANTHER" id="PTHR10120">
    <property type="entry name" value="CAAX PRENYL PROTEASE 1"/>
    <property type="match status" value="1"/>
</dbReference>
<feature type="domain" description="Peptidase M48" evidence="10">
    <location>
        <begin position="203"/>
        <end position="438"/>
    </location>
</feature>
<dbReference type="GO" id="GO:0030282">
    <property type="term" value="P:bone mineralization"/>
    <property type="evidence" value="ECO:0007669"/>
    <property type="project" value="Ensembl"/>
</dbReference>
<feature type="binding site" evidence="8">
    <location>
        <position position="309"/>
    </location>
    <ligand>
        <name>Zn(2+)</name>
        <dbReference type="ChEBI" id="CHEBI:29105"/>
        <note>catalytic</note>
    </ligand>
</feature>
<keyword evidence="1 9" id="KW-0645">Protease</keyword>
<dbReference type="GO" id="GO:0048145">
    <property type="term" value="P:regulation of fibroblast proliferation"/>
    <property type="evidence" value="ECO:0007669"/>
    <property type="project" value="Ensembl"/>
</dbReference>
<dbReference type="GO" id="GO:0006925">
    <property type="term" value="P:inflammatory cell apoptotic process"/>
    <property type="evidence" value="ECO:0007669"/>
    <property type="project" value="Ensembl"/>
</dbReference>
<dbReference type="GO" id="GO:1903799">
    <property type="term" value="P:negative regulation of miRNA processing"/>
    <property type="evidence" value="ECO:0007669"/>
    <property type="project" value="Ensembl"/>
</dbReference>
<dbReference type="GO" id="GO:0072423">
    <property type="term" value="P:response to DNA damage checkpoint signaling"/>
    <property type="evidence" value="ECO:0007669"/>
    <property type="project" value="Ensembl"/>
</dbReference>
<evidence type="ECO:0000256" key="4">
    <source>
        <dbReference type="ARBA" id="ARBA00022833"/>
    </source>
</evidence>
<dbReference type="GeneTree" id="ENSGT00390000002053"/>
<dbReference type="GO" id="GO:0008340">
    <property type="term" value="P:determination of adult lifespan"/>
    <property type="evidence" value="ECO:0007669"/>
    <property type="project" value="Ensembl"/>
</dbReference>
<dbReference type="GO" id="GO:0044029">
    <property type="term" value="P:positive regulation of gene expression via chromosomal CpG island demethylation"/>
    <property type="evidence" value="ECO:0007669"/>
    <property type="project" value="Ensembl"/>
</dbReference>
<dbReference type="GO" id="GO:0003690">
    <property type="term" value="F:double-stranded DNA binding"/>
    <property type="evidence" value="ECO:0007669"/>
    <property type="project" value="Ensembl"/>
</dbReference>
<feature type="transmembrane region" description="Helical" evidence="9">
    <location>
        <begin position="347"/>
        <end position="370"/>
    </location>
</feature>
<keyword evidence="2 8" id="KW-0479">Metal-binding</keyword>
<dbReference type="GO" id="GO:0060307">
    <property type="term" value="P:regulation of ventricular cardiac muscle cell membrane repolarization"/>
    <property type="evidence" value="ECO:0007669"/>
    <property type="project" value="Ensembl"/>
</dbReference>
<feature type="binding site" evidence="8">
    <location>
        <position position="381"/>
    </location>
    <ligand>
        <name>Zn(2+)</name>
        <dbReference type="ChEBI" id="CHEBI:29105"/>
        <note>catalytic</note>
    </ligand>
</feature>
<dbReference type="Ensembl" id="ENSRBIT00000023986.1">
    <property type="protein sequence ID" value="ENSRBIP00000004790.1"/>
    <property type="gene ID" value="ENSRBIG00000021858.1"/>
</dbReference>